<name>A0ACC1I794_9FUNG</name>
<evidence type="ECO:0000313" key="2">
    <source>
        <dbReference type="Proteomes" id="UP001150581"/>
    </source>
</evidence>
<organism evidence="1 2">
    <name type="scientific">Kickxella alabastrina</name>
    <dbReference type="NCBI Taxonomy" id="61397"/>
    <lineage>
        <taxon>Eukaryota</taxon>
        <taxon>Fungi</taxon>
        <taxon>Fungi incertae sedis</taxon>
        <taxon>Zoopagomycota</taxon>
        <taxon>Kickxellomycotina</taxon>
        <taxon>Kickxellomycetes</taxon>
        <taxon>Kickxellales</taxon>
        <taxon>Kickxellaceae</taxon>
        <taxon>Kickxella</taxon>
    </lineage>
</organism>
<reference evidence="1" key="1">
    <citation type="submission" date="2022-07" db="EMBL/GenBank/DDBJ databases">
        <title>Phylogenomic reconstructions and comparative analyses of Kickxellomycotina fungi.</title>
        <authorList>
            <person name="Reynolds N.K."/>
            <person name="Stajich J.E."/>
            <person name="Barry K."/>
            <person name="Grigoriev I.V."/>
            <person name="Crous P."/>
            <person name="Smith M.E."/>
        </authorList>
    </citation>
    <scope>NUCLEOTIDE SEQUENCE</scope>
    <source>
        <strain evidence="1">Benny 63K</strain>
    </source>
</reference>
<keyword evidence="2" id="KW-1185">Reference proteome</keyword>
<gene>
    <name evidence="1" type="primary">SIR2_2</name>
    <name evidence="1" type="ORF">LPJ66_008010</name>
</gene>
<proteinExistence type="predicted"/>
<evidence type="ECO:0000313" key="1">
    <source>
        <dbReference type="EMBL" id="KAJ1889485.1"/>
    </source>
</evidence>
<accession>A0ACC1I794</accession>
<sequence>DDEDDDEEDDMDYGVVRGIMKPDITFFGEKLPDQFDEALLEDRDQVDLLLVMGSSLKVAPVSDIMSHLPHNIPQVVINKTPILHLNFDVQLLGDADDIVAFLARECGWELRHEKIPGGSTGSKEFMDNRRCPVAEEKGRCVAVPVKVKEEGGAVSVGERKLEVPAHWHLFESAVVTPRDLLAASGEERVRLAEEESSDDDDDDDNEDEDEDEDVSDGEAA</sequence>
<comment type="caution">
    <text evidence="1">The sequence shown here is derived from an EMBL/GenBank/DDBJ whole genome shotgun (WGS) entry which is preliminary data.</text>
</comment>
<protein>
    <submittedName>
        <fullName evidence="1">NAD-dependent histone deacetylase sir2</fullName>
    </submittedName>
</protein>
<dbReference type="EMBL" id="JANBPG010001533">
    <property type="protein sequence ID" value="KAJ1889485.1"/>
    <property type="molecule type" value="Genomic_DNA"/>
</dbReference>
<dbReference type="Proteomes" id="UP001150581">
    <property type="component" value="Unassembled WGS sequence"/>
</dbReference>
<feature type="non-terminal residue" evidence="1">
    <location>
        <position position="1"/>
    </location>
</feature>